<accession>A0ACA9N2H5</accession>
<dbReference type="Proteomes" id="UP000789702">
    <property type="component" value="Unassembled WGS sequence"/>
</dbReference>
<proteinExistence type="predicted"/>
<comment type="caution">
    <text evidence="1">The sequence shown here is derived from an EMBL/GenBank/DDBJ whole genome shotgun (WGS) entry which is preliminary data.</text>
</comment>
<evidence type="ECO:0000313" key="1">
    <source>
        <dbReference type="EMBL" id="CAG8625323.1"/>
    </source>
</evidence>
<reference evidence="1" key="1">
    <citation type="submission" date="2021-06" db="EMBL/GenBank/DDBJ databases">
        <authorList>
            <person name="Kallberg Y."/>
            <person name="Tangrot J."/>
            <person name="Rosling A."/>
        </authorList>
    </citation>
    <scope>NUCLEOTIDE SEQUENCE</scope>
    <source>
        <strain evidence="1">IL203A</strain>
    </source>
</reference>
<feature type="non-terminal residue" evidence="1">
    <location>
        <position position="1"/>
    </location>
</feature>
<evidence type="ECO:0000313" key="2">
    <source>
        <dbReference type="Proteomes" id="UP000789702"/>
    </source>
</evidence>
<keyword evidence="2" id="KW-1185">Reference proteome</keyword>
<gene>
    <name evidence="1" type="ORF">DHETER_LOCUS8183</name>
</gene>
<protein>
    <submittedName>
        <fullName evidence="1">13184_t:CDS:1</fullName>
    </submittedName>
</protein>
<organism evidence="1 2">
    <name type="scientific">Dentiscutata heterogama</name>
    <dbReference type="NCBI Taxonomy" id="1316150"/>
    <lineage>
        <taxon>Eukaryota</taxon>
        <taxon>Fungi</taxon>
        <taxon>Fungi incertae sedis</taxon>
        <taxon>Mucoromycota</taxon>
        <taxon>Glomeromycotina</taxon>
        <taxon>Glomeromycetes</taxon>
        <taxon>Diversisporales</taxon>
        <taxon>Gigasporaceae</taxon>
        <taxon>Dentiscutata</taxon>
    </lineage>
</organism>
<name>A0ACA9N2H5_9GLOM</name>
<dbReference type="EMBL" id="CAJVPU010012640">
    <property type="protein sequence ID" value="CAG8625323.1"/>
    <property type="molecule type" value="Genomic_DNA"/>
</dbReference>
<sequence length="137" mass="16158">KSYRQIVKLVRCDPKTVGNVLNRLENPSQILSNRRGRLPIIDEMAQDCLSELVLTNLVSRVAHVKPFISDKTKKEHKDWAEKHLNWTTTDWKNVLWSDEKYFTLVHSNPYQHVWRRPGEEFNDDCLVPAIKSKEIMM</sequence>